<dbReference type="RefSeq" id="WP_341402499.1">
    <property type="nucleotide sequence ID" value="NZ_JBBUKT010000001.1"/>
</dbReference>
<evidence type="ECO:0000256" key="4">
    <source>
        <dbReference type="SAM" id="SignalP"/>
    </source>
</evidence>
<name>A0ABU9AN19_9BACT</name>
<accession>A0ABU9AN19</accession>
<dbReference type="Gene3D" id="3.20.20.80">
    <property type="entry name" value="Glycosidases"/>
    <property type="match status" value="1"/>
</dbReference>
<comment type="caution">
    <text evidence="6">The sequence shown here is derived from an EMBL/GenBank/DDBJ whole genome shotgun (WGS) entry which is preliminary data.</text>
</comment>
<dbReference type="SUPFAM" id="SSF51445">
    <property type="entry name" value="(Trans)glycosidases"/>
    <property type="match status" value="1"/>
</dbReference>
<keyword evidence="7" id="KW-1185">Reference proteome</keyword>
<keyword evidence="2 3" id="KW-0326">Glycosidase</keyword>
<keyword evidence="1 3" id="KW-0378">Hydrolase</keyword>
<comment type="similarity">
    <text evidence="3">Belongs to the glycosyl hydrolase 5 (cellulase A) family.</text>
</comment>
<organism evidence="6 7">
    <name type="scientific">Luteolibacter soli</name>
    <dbReference type="NCBI Taxonomy" id="3135280"/>
    <lineage>
        <taxon>Bacteria</taxon>
        <taxon>Pseudomonadati</taxon>
        <taxon>Verrucomicrobiota</taxon>
        <taxon>Verrucomicrobiia</taxon>
        <taxon>Verrucomicrobiales</taxon>
        <taxon>Verrucomicrobiaceae</taxon>
        <taxon>Luteolibacter</taxon>
    </lineage>
</organism>
<proteinExistence type="inferred from homology"/>
<dbReference type="InterPro" id="IPR018087">
    <property type="entry name" value="Glyco_hydro_5_CS"/>
</dbReference>
<reference evidence="6 7" key="1">
    <citation type="submission" date="2024-04" db="EMBL/GenBank/DDBJ databases">
        <title>Luteolibacter sp. isolated from soil.</title>
        <authorList>
            <person name="An J."/>
        </authorList>
    </citation>
    <scope>NUCLEOTIDE SEQUENCE [LARGE SCALE GENOMIC DNA]</scope>
    <source>
        <strain evidence="6 7">Y139</strain>
    </source>
</reference>
<sequence length="344" mass="38208">MKPIALFASIALALLGSAAAEPVPTRNPFADHGPLQVNGTHLCDKTGQPIQLRGMSTHGLQWYGWGKSLTPAALDALVTDWGADILRVSLYVQEGGYEKNPKKFIEQVDTIVEEATKRGLYVLIDWHMLDPGDPMHNLDRAKEYFTHIVQRHGNKANLLYEIANEPNGKYLAGDGKKRPVDWARIKDYAQQVIPVIRDGAPNSVIIVGTPDWSSLGVSGDRGPEEIYQSPLAGKNFMYTFHFYAADHGDDYRKALDKASDKLPIFVTEWGSQEASGDGPNDFKSAQAYIDLMAKKKISWINWNYSDDERSGAVFLPGTCPKGPWTGTTLKESGKWVQTKMLETR</sequence>
<evidence type="ECO:0000256" key="3">
    <source>
        <dbReference type="RuleBase" id="RU361153"/>
    </source>
</evidence>
<dbReference type="PROSITE" id="PS00659">
    <property type="entry name" value="GLYCOSYL_HYDROL_F5"/>
    <property type="match status" value="1"/>
</dbReference>
<feature type="signal peptide" evidence="4">
    <location>
        <begin position="1"/>
        <end position="20"/>
    </location>
</feature>
<protein>
    <submittedName>
        <fullName evidence="6">Glycoside hydrolase family 5 protein</fullName>
    </submittedName>
</protein>
<dbReference type="Pfam" id="PF00150">
    <property type="entry name" value="Cellulase"/>
    <property type="match status" value="1"/>
</dbReference>
<evidence type="ECO:0000259" key="5">
    <source>
        <dbReference type="Pfam" id="PF00150"/>
    </source>
</evidence>
<dbReference type="PANTHER" id="PTHR34142">
    <property type="entry name" value="ENDO-BETA-1,4-GLUCANASE A"/>
    <property type="match status" value="1"/>
</dbReference>
<evidence type="ECO:0000313" key="7">
    <source>
        <dbReference type="Proteomes" id="UP001371305"/>
    </source>
</evidence>
<gene>
    <name evidence="6" type="ORF">WKV53_01210</name>
</gene>
<dbReference type="InterPro" id="IPR001547">
    <property type="entry name" value="Glyco_hydro_5"/>
</dbReference>
<evidence type="ECO:0000313" key="6">
    <source>
        <dbReference type="EMBL" id="MEK7949090.1"/>
    </source>
</evidence>
<feature type="chain" id="PRO_5047142412" evidence="4">
    <location>
        <begin position="21"/>
        <end position="344"/>
    </location>
</feature>
<dbReference type="InterPro" id="IPR017853">
    <property type="entry name" value="GH"/>
</dbReference>
<keyword evidence="4" id="KW-0732">Signal</keyword>
<dbReference type="EMBL" id="JBBUKT010000001">
    <property type="protein sequence ID" value="MEK7949090.1"/>
    <property type="molecule type" value="Genomic_DNA"/>
</dbReference>
<feature type="domain" description="Glycoside hydrolase family 5" evidence="5">
    <location>
        <begin position="43"/>
        <end position="307"/>
    </location>
</feature>
<dbReference type="GO" id="GO:0016787">
    <property type="term" value="F:hydrolase activity"/>
    <property type="evidence" value="ECO:0007669"/>
    <property type="project" value="UniProtKB-KW"/>
</dbReference>
<dbReference type="Proteomes" id="UP001371305">
    <property type="component" value="Unassembled WGS sequence"/>
</dbReference>
<evidence type="ECO:0000256" key="2">
    <source>
        <dbReference type="ARBA" id="ARBA00023295"/>
    </source>
</evidence>
<evidence type="ECO:0000256" key="1">
    <source>
        <dbReference type="ARBA" id="ARBA00022801"/>
    </source>
</evidence>
<dbReference type="PANTHER" id="PTHR34142:SF1">
    <property type="entry name" value="GLYCOSIDE HYDROLASE FAMILY 5 DOMAIN-CONTAINING PROTEIN"/>
    <property type="match status" value="1"/>
</dbReference>